<gene>
    <name evidence="1" type="ORF">NCTC5386_02174</name>
</gene>
<dbReference type="EMBL" id="CABEHT010000002">
    <property type="protein sequence ID" value="VTS31452.1"/>
    <property type="molecule type" value="Genomic_DNA"/>
</dbReference>
<dbReference type="Proteomes" id="UP000394068">
    <property type="component" value="Unassembled WGS sequence"/>
</dbReference>
<evidence type="ECO:0000313" key="2">
    <source>
        <dbReference type="Proteomes" id="UP000394068"/>
    </source>
</evidence>
<proteinExistence type="predicted"/>
<accession>A0A4U9YWX3</accession>
<organism evidence="1 2">
    <name type="scientific">Streptococcus pseudoporcinus</name>
    <dbReference type="NCBI Taxonomy" id="361101"/>
    <lineage>
        <taxon>Bacteria</taxon>
        <taxon>Bacillati</taxon>
        <taxon>Bacillota</taxon>
        <taxon>Bacilli</taxon>
        <taxon>Lactobacillales</taxon>
        <taxon>Streptococcaceae</taxon>
        <taxon>Streptococcus</taxon>
    </lineage>
</organism>
<reference evidence="1 2" key="1">
    <citation type="submission" date="2019-05" db="EMBL/GenBank/DDBJ databases">
        <authorList>
            <consortium name="Pathogen Informatics"/>
        </authorList>
    </citation>
    <scope>NUCLEOTIDE SEQUENCE [LARGE SCALE GENOMIC DNA]</scope>
    <source>
        <strain evidence="1 2">NCTC5386</strain>
    </source>
</reference>
<keyword evidence="1" id="KW-0378">Hydrolase</keyword>
<keyword evidence="1" id="KW-0067">ATP-binding</keyword>
<dbReference type="GO" id="GO:0004386">
    <property type="term" value="F:helicase activity"/>
    <property type="evidence" value="ECO:0007669"/>
    <property type="project" value="UniProtKB-KW"/>
</dbReference>
<sequence length="177" mass="20638">MIKHLPVIKSSFFDEAQRLLLQLDQLSRKQIDLQQLLQDLTRGLESPQSLLEKRLLESLIFELNDMVTTSLKKRSYEASNPKVSQKLSDIVKELDANRFSELHAIFKYPDTDYWISSETKDEKRVISLNASTQRFINFQHLLPEIQKSFFISATLAISQRVNLAYLLGFDNYHFAKN</sequence>
<protein>
    <submittedName>
        <fullName evidence="1">Bifunctional ATP-dependent DNA helicase/DNA polymerase III subunit epsilon</fullName>
    </submittedName>
</protein>
<dbReference type="AlphaFoldDB" id="A0A4U9YWX3"/>
<keyword evidence="1" id="KW-0347">Helicase</keyword>
<name>A0A4U9YWX3_9STRE</name>
<keyword evidence="1" id="KW-0547">Nucleotide-binding</keyword>
<evidence type="ECO:0000313" key="1">
    <source>
        <dbReference type="EMBL" id="VTS31452.1"/>
    </source>
</evidence>